<dbReference type="Pfam" id="PF00590">
    <property type="entry name" value="TP_methylase"/>
    <property type="match status" value="1"/>
</dbReference>
<dbReference type="GO" id="GO:0004164">
    <property type="term" value="F:diphthine synthase activity"/>
    <property type="evidence" value="ECO:0007669"/>
    <property type="project" value="InterPro"/>
</dbReference>
<evidence type="ECO:0000313" key="7">
    <source>
        <dbReference type="EMBL" id="HFQ78152.1"/>
    </source>
</evidence>
<dbReference type="GO" id="GO:0032259">
    <property type="term" value="P:methylation"/>
    <property type="evidence" value="ECO:0007669"/>
    <property type="project" value="UniProtKB-KW"/>
</dbReference>
<dbReference type="InterPro" id="IPR012818">
    <property type="entry name" value="CbiE"/>
</dbReference>
<proteinExistence type="inferred from homology"/>
<dbReference type="UniPathway" id="UPA00148"/>
<evidence type="ECO:0000313" key="8">
    <source>
        <dbReference type="EMBL" id="HGT98667.1"/>
    </source>
</evidence>
<name>A0A7J3MYQ0_9CREN</name>
<dbReference type="Gene3D" id="3.30.950.10">
    <property type="entry name" value="Methyltransferase, Cobalt-precorrin-4 Transmethylase, Domain 2"/>
    <property type="match status" value="1"/>
</dbReference>
<dbReference type="SUPFAM" id="SSF53790">
    <property type="entry name" value="Tetrapyrrole methylase"/>
    <property type="match status" value="1"/>
</dbReference>
<dbReference type="UniPathway" id="UPA00559"/>
<gene>
    <name evidence="7" type="ORF">ENT99_00415</name>
    <name evidence="8" type="ORF">ENU64_04480</name>
</gene>
<keyword evidence="3" id="KW-0489">Methyltransferase</keyword>
<feature type="domain" description="Tetrapyrrole methylase" evidence="6">
    <location>
        <begin position="3"/>
        <end position="203"/>
    </location>
</feature>
<dbReference type="Gene3D" id="3.40.1010.10">
    <property type="entry name" value="Cobalt-precorrin-4 Transmethylase, Domain 1"/>
    <property type="match status" value="1"/>
</dbReference>
<evidence type="ECO:0000256" key="4">
    <source>
        <dbReference type="ARBA" id="ARBA00022679"/>
    </source>
</evidence>
<comment type="similarity">
    <text evidence="2">Belongs to the diphthine synthase family.</text>
</comment>
<dbReference type="InterPro" id="IPR000878">
    <property type="entry name" value="4pyrrol_Mease"/>
</dbReference>
<comment type="caution">
    <text evidence="8">The sequence shown here is derived from an EMBL/GenBank/DDBJ whole genome shotgun (WGS) entry which is preliminary data.</text>
</comment>
<dbReference type="InterPro" id="IPR004551">
    <property type="entry name" value="Dphthn_synthase"/>
</dbReference>
<dbReference type="InterPro" id="IPR014777">
    <property type="entry name" value="4pyrrole_Mease_sub1"/>
</dbReference>
<dbReference type="PANTHER" id="PTHR10882:SF7">
    <property type="entry name" value="BIOSYNTHESIS PRECORRIN-6B METHYLASE, PUTATIVE (CBIE)-RELATED"/>
    <property type="match status" value="1"/>
</dbReference>
<sequence>MVLYIVGVGPGDPEYITIKALKAIAKCVTVAAWRKILEQFRWLIGRKEVIEIDSRRVHEFVESIVKRAYSEDVCLLLRGDPFVSERNLMNTVISFCRMYRVDHIIISGVSSVNLVLAKLHIDLGNTVVLSLHSSKNIEEDLASIEDILRLNRYLIIYPRTNFVDVIAMVKKISEKMVCDSTVYMFQRLSFSEENVVKFKLSEMLSMDRDLDAYTILVIEPCTEVY</sequence>
<dbReference type="EMBL" id="DTAU01000011">
    <property type="protein sequence ID" value="HFQ78152.1"/>
    <property type="molecule type" value="Genomic_DNA"/>
</dbReference>
<dbReference type="CDD" id="cd11644">
    <property type="entry name" value="Precorrin-6Y-MT"/>
    <property type="match status" value="1"/>
</dbReference>
<dbReference type="EMBL" id="DTDH01000136">
    <property type="protein sequence ID" value="HGT98667.1"/>
    <property type="molecule type" value="Genomic_DNA"/>
</dbReference>
<dbReference type="InterPro" id="IPR014776">
    <property type="entry name" value="4pyrrole_Mease_sub2"/>
</dbReference>
<evidence type="ECO:0000256" key="1">
    <source>
        <dbReference type="ARBA" id="ARBA00005156"/>
    </source>
</evidence>
<accession>A0A7J3MYQ0</accession>
<organism evidence="8">
    <name type="scientific">Ignisphaera aggregans</name>
    <dbReference type="NCBI Taxonomy" id="334771"/>
    <lineage>
        <taxon>Archaea</taxon>
        <taxon>Thermoproteota</taxon>
        <taxon>Thermoprotei</taxon>
        <taxon>Desulfurococcales</taxon>
        <taxon>Desulfurococcaceae</taxon>
        <taxon>Ignisphaera</taxon>
    </lineage>
</organism>
<evidence type="ECO:0000256" key="3">
    <source>
        <dbReference type="ARBA" id="ARBA00022603"/>
    </source>
</evidence>
<reference evidence="8" key="1">
    <citation type="journal article" date="2020" name="mSystems">
        <title>Genome- and Community-Level Interaction Insights into Carbon Utilization and Element Cycling Functions of Hydrothermarchaeota in Hydrothermal Sediment.</title>
        <authorList>
            <person name="Zhou Z."/>
            <person name="Liu Y."/>
            <person name="Xu W."/>
            <person name="Pan J."/>
            <person name="Luo Z.H."/>
            <person name="Li M."/>
        </authorList>
    </citation>
    <scope>NUCLEOTIDE SEQUENCE [LARGE SCALE GENOMIC DNA]</scope>
    <source>
        <strain evidence="7">SpSt-629</strain>
        <strain evidence="8">SpSt-688</strain>
    </source>
</reference>
<keyword evidence="4" id="KW-0808">Transferase</keyword>
<evidence type="ECO:0000256" key="5">
    <source>
        <dbReference type="ARBA" id="ARBA00022691"/>
    </source>
</evidence>
<dbReference type="GO" id="GO:0017183">
    <property type="term" value="P:protein histidyl modification to diphthamide"/>
    <property type="evidence" value="ECO:0007669"/>
    <property type="project" value="UniProtKB-UniPathway"/>
</dbReference>
<keyword evidence="5" id="KW-0949">S-adenosyl-L-methionine</keyword>
<evidence type="ECO:0000259" key="6">
    <source>
        <dbReference type="Pfam" id="PF00590"/>
    </source>
</evidence>
<dbReference type="PANTHER" id="PTHR10882">
    <property type="entry name" value="DIPHTHINE SYNTHASE"/>
    <property type="match status" value="1"/>
</dbReference>
<evidence type="ECO:0000256" key="2">
    <source>
        <dbReference type="ARBA" id="ARBA00006729"/>
    </source>
</evidence>
<protein>
    <recommendedName>
        <fullName evidence="6">Tetrapyrrole methylase domain-containing protein</fullName>
    </recommendedName>
</protein>
<dbReference type="InterPro" id="IPR035996">
    <property type="entry name" value="4pyrrol_Methylase_sf"/>
</dbReference>
<comment type="pathway">
    <text evidence="1">Protein modification; peptidyl-diphthamide biosynthesis.</text>
</comment>
<dbReference type="AlphaFoldDB" id="A0A7J3MYQ0"/>
<dbReference type="GO" id="GO:0009236">
    <property type="term" value="P:cobalamin biosynthetic process"/>
    <property type="evidence" value="ECO:0007669"/>
    <property type="project" value="UniProtKB-UniPathway"/>
</dbReference>